<protein>
    <submittedName>
        <fullName evidence="2">Uncharacterized protein</fullName>
    </submittedName>
</protein>
<name>A0AAV2ZHW4_PYXAD</name>
<evidence type="ECO:0000256" key="1">
    <source>
        <dbReference type="SAM" id="Phobius"/>
    </source>
</evidence>
<evidence type="ECO:0000313" key="3">
    <source>
        <dbReference type="Proteomes" id="UP001181693"/>
    </source>
</evidence>
<keyword evidence="1" id="KW-0472">Membrane</keyword>
<comment type="caution">
    <text evidence="2">The sequence shown here is derived from an EMBL/GenBank/DDBJ whole genome shotgun (WGS) entry which is preliminary data.</text>
</comment>
<dbReference type="AlphaFoldDB" id="A0AAV2ZHW4"/>
<gene>
    <name evidence="2" type="ORF">GDO54_002489</name>
</gene>
<dbReference type="EMBL" id="DYDO01000010">
    <property type="protein sequence ID" value="DBA16966.1"/>
    <property type="molecule type" value="Genomic_DNA"/>
</dbReference>
<evidence type="ECO:0000313" key="2">
    <source>
        <dbReference type="EMBL" id="DBA16966.1"/>
    </source>
</evidence>
<accession>A0AAV2ZHW4</accession>
<keyword evidence="3" id="KW-1185">Reference proteome</keyword>
<keyword evidence="1" id="KW-0812">Transmembrane</keyword>
<dbReference type="Proteomes" id="UP001181693">
    <property type="component" value="Unassembled WGS sequence"/>
</dbReference>
<sequence>MLVGMSFLLLQPPTSMKSMWVILHIVIINFGYTELVTGPFAALAVMCQMNMYSKNLIQRQGQSKRTIQNVRLTHQYIILNVNV</sequence>
<organism evidence="2 3">
    <name type="scientific">Pyxicephalus adspersus</name>
    <name type="common">African bullfrog</name>
    <dbReference type="NCBI Taxonomy" id="30357"/>
    <lineage>
        <taxon>Eukaryota</taxon>
        <taxon>Metazoa</taxon>
        <taxon>Chordata</taxon>
        <taxon>Craniata</taxon>
        <taxon>Vertebrata</taxon>
        <taxon>Euteleostomi</taxon>
        <taxon>Amphibia</taxon>
        <taxon>Batrachia</taxon>
        <taxon>Anura</taxon>
        <taxon>Neobatrachia</taxon>
        <taxon>Ranoidea</taxon>
        <taxon>Pyxicephalidae</taxon>
        <taxon>Pyxicephalinae</taxon>
        <taxon>Pyxicephalus</taxon>
    </lineage>
</organism>
<proteinExistence type="predicted"/>
<reference evidence="2" key="1">
    <citation type="thesis" date="2020" institute="ProQuest LLC" country="789 East Eisenhower Parkway, Ann Arbor, MI, USA">
        <title>Comparative Genomics and Chromosome Evolution.</title>
        <authorList>
            <person name="Mudd A.B."/>
        </authorList>
    </citation>
    <scope>NUCLEOTIDE SEQUENCE</scope>
    <source>
        <strain evidence="2">1538</strain>
        <tissue evidence="2">Blood</tissue>
    </source>
</reference>
<feature type="transmembrane region" description="Helical" evidence="1">
    <location>
        <begin position="20"/>
        <end position="45"/>
    </location>
</feature>
<keyword evidence="1" id="KW-1133">Transmembrane helix</keyword>